<dbReference type="EMBL" id="JH819017">
    <property type="protein sequence ID" value="EKC18671.1"/>
    <property type="molecule type" value="Genomic_DNA"/>
</dbReference>
<protein>
    <submittedName>
        <fullName evidence="1">Uncharacterized protein</fullName>
    </submittedName>
</protein>
<dbReference type="AlphaFoldDB" id="K1QAY4"/>
<evidence type="ECO:0000313" key="1">
    <source>
        <dbReference type="EMBL" id="EKC18671.1"/>
    </source>
</evidence>
<dbReference type="InParanoid" id="K1QAY4"/>
<name>K1QAY4_MAGGI</name>
<proteinExistence type="predicted"/>
<accession>K1QAY4</accession>
<organism evidence="1">
    <name type="scientific">Magallana gigas</name>
    <name type="common">Pacific oyster</name>
    <name type="synonym">Crassostrea gigas</name>
    <dbReference type="NCBI Taxonomy" id="29159"/>
    <lineage>
        <taxon>Eukaryota</taxon>
        <taxon>Metazoa</taxon>
        <taxon>Spiralia</taxon>
        <taxon>Lophotrochozoa</taxon>
        <taxon>Mollusca</taxon>
        <taxon>Bivalvia</taxon>
        <taxon>Autobranchia</taxon>
        <taxon>Pteriomorphia</taxon>
        <taxon>Ostreida</taxon>
        <taxon>Ostreoidea</taxon>
        <taxon>Ostreidae</taxon>
        <taxon>Magallana</taxon>
    </lineage>
</organism>
<reference evidence="1" key="1">
    <citation type="journal article" date="2012" name="Nature">
        <title>The oyster genome reveals stress adaptation and complexity of shell formation.</title>
        <authorList>
            <person name="Zhang G."/>
            <person name="Fang X."/>
            <person name="Guo X."/>
            <person name="Li L."/>
            <person name="Luo R."/>
            <person name="Xu F."/>
            <person name="Yang P."/>
            <person name="Zhang L."/>
            <person name="Wang X."/>
            <person name="Qi H."/>
            <person name="Xiong Z."/>
            <person name="Que H."/>
            <person name="Xie Y."/>
            <person name="Holland P.W."/>
            <person name="Paps J."/>
            <person name="Zhu Y."/>
            <person name="Wu F."/>
            <person name="Chen Y."/>
            <person name="Wang J."/>
            <person name="Peng C."/>
            <person name="Meng J."/>
            <person name="Yang L."/>
            <person name="Liu J."/>
            <person name="Wen B."/>
            <person name="Zhang N."/>
            <person name="Huang Z."/>
            <person name="Zhu Q."/>
            <person name="Feng Y."/>
            <person name="Mount A."/>
            <person name="Hedgecock D."/>
            <person name="Xu Z."/>
            <person name="Liu Y."/>
            <person name="Domazet-Loso T."/>
            <person name="Du Y."/>
            <person name="Sun X."/>
            <person name="Zhang S."/>
            <person name="Liu B."/>
            <person name="Cheng P."/>
            <person name="Jiang X."/>
            <person name="Li J."/>
            <person name="Fan D."/>
            <person name="Wang W."/>
            <person name="Fu W."/>
            <person name="Wang T."/>
            <person name="Wang B."/>
            <person name="Zhang J."/>
            <person name="Peng Z."/>
            <person name="Li Y."/>
            <person name="Li N."/>
            <person name="Wang J."/>
            <person name="Chen M."/>
            <person name="He Y."/>
            <person name="Tan F."/>
            <person name="Song X."/>
            <person name="Zheng Q."/>
            <person name="Huang R."/>
            <person name="Yang H."/>
            <person name="Du X."/>
            <person name="Chen L."/>
            <person name="Yang M."/>
            <person name="Gaffney P.M."/>
            <person name="Wang S."/>
            <person name="Luo L."/>
            <person name="She Z."/>
            <person name="Ming Y."/>
            <person name="Huang W."/>
            <person name="Zhang S."/>
            <person name="Huang B."/>
            <person name="Zhang Y."/>
            <person name="Qu T."/>
            <person name="Ni P."/>
            <person name="Miao G."/>
            <person name="Wang J."/>
            <person name="Wang Q."/>
            <person name="Steinberg C.E."/>
            <person name="Wang H."/>
            <person name="Li N."/>
            <person name="Qian L."/>
            <person name="Zhang G."/>
            <person name="Li Y."/>
            <person name="Yang H."/>
            <person name="Liu X."/>
            <person name="Wang J."/>
            <person name="Yin Y."/>
            <person name="Wang J."/>
        </authorList>
    </citation>
    <scope>NUCLEOTIDE SEQUENCE [LARGE SCALE GENOMIC DNA]</scope>
    <source>
        <strain evidence="1">05x7-T-G4-1.051#20</strain>
    </source>
</reference>
<dbReference type="HOGENOM" id="CLU_1769869_0_0_1"/>
<sequence length="147" mass="16536">MGEELEMEGLPKGPLSPTPESHGNCDTFSPVASYSPALDSNCSAFAPVTCTISQAEDSILTTLRSLCQYRSTLGERDQSDYCRGSTYKGKDFLIPTEHYCRAFDKIREGIHRGGGTNYYNWHCTKELKSKKSETTQSFPRLQKKWVH</sequence>
<gene>
    <name evidence="1" type="ORF">CGI_10011534</name>
</gene>